<keyword evidence="5" id="KW-0408">Iron</keyword>
<dbReference type="Gene3D" id="3.30.70.20">
    <property type="match status" value="1"/>
</dbReference>
<dbReference type="Pfam" id="PF11614">
    <property type="entry name" value="FixG_C"/>
    <property type="match status" value="1"/>
</dbReference>
<dbReference type="Gene3D" id="2.60.40.10">
    <property type="entry name" value="Immunoglobulins"/>
    <property type="match status" value="1"/>
</dbReference>
<feature type="transmembrane region" description="Helical" evidence="7">
    <location>
        <begin position="330"/>
        <end position="349"/>
    </location>
</feature>
<evidence type="ECO:0000256" key="7">
    <source>
        <dbReference type="SAM" id="Phobius"/>
    </source>
</evidence>
<evidence type="ECO:0000259" key="8">
    <source>
        <dbReference type="PROSITE" id="PS51379"/>
    </source>
</evidence>
<dbReference type="PROSITE" id="PS00198">
    <property type="entry name" value="4FE4S_FER_1"/>
    <property type="match status" value="1"/>
</dbReference>
<keyword evidence="7" id="KW-1133">Transmembrane helix</keyword>
<evidence type="ECO:0000256" key="2">
    <source>
        <dbReference type="ARBA" id="ARBA00022485"/>
    </source>
</evidence>
<proteinExistence type="predicted"/>
<feature type="transmembrane region" description="Helical" evidence="7">
    <location>
        <begin position="158"/>
        <end position="176"/>
    </location>
</feature>
<evidence type="ECO:0000313" key="10">
    <source>
        <dbReference type="Proteomes" id="UP001221558"/>
    </source>
</evidence>
<dbReference type="Pfam" id="PF12801">
    <property type="entry name" value="Fer4_5"/>
    <property type="match status" value="1"/>
</dbReference>
<dbReference type="InterPro" id="IPR013783">
    <property type="entry name" value="Ig-like_fold"/>
</dbReference>
<dbReference type="NCBIfam" id="TIGR02745">
    <property type="entry name" value="ccoG_rdxA_fixG"/>
    <property type="match status" value="1"/>
</dbReference>
<keyword evidence="7" id="KW-0472">Membrane</keyword>
<dbReference type="Proteomes" id="UP001221558">
    <property type="component" value="Chromosome"/>
</dbReference>
<evidence type="ECO:0000313" key="9">
    <source>
        <dbReference type="EMBL" id="WDF67752.1"/>
    </source>
</evidence>
<keyword evidence="7" id="KW-0812">Transmembrane</keyword>
<sequence>METAVNNQVKPRLTNVREKRKWIYAKKPGGRLFRYRQWVGYSLLLFLFTAPFIKINGNPFLMFNIIERKFAIFGQLFYPQDLYIFVFGMLIFMVCIVLFTAVYGRIWCGWTCPQTIFMELLFRRIEYLIEGDWQQQRKLNEGRDTDVRAWKKLLKHSIFFLLSFLIANIFLAYIIGADQLYKIIIDPIDEHLIGFTALIIFTLVFYAVFAHVREIVCTTICPYGRLQSVLLDEQSITVAYDADRGEPRGKVKREAGAVGDCIDCKLCVNVCPTGIDIRNGLQMECISCTACIDACDAVMDKLQKPKRLIGFYAMGEITEKSTFKKRHTRTIAYSAVLVILTAVFAVLLFNRAAIDGRLLRANGSSYQVREDGLVSNLYTLELINKAGHELAFDIRSADESITLQRINPVKILKKDGAASLSFFLLMDKNKVSSYKQNVAVEITAEGKVVARLKTTFIAPVKLK</sequence>
<evidence type="ECO:0000256" key="3">
    <source>
        <dbReference type="ARBA" id="ARBA00022723"/>
    </source>
</evidence>
<keyword evidence="4" id="KW-0249">Electron transport</keyword>
<dbReference type="PROSITE" id="PS51379">
    <property type="entry name" value="4FE4S_FER_2"/>
    <property type="match status" value="1"/>
</dbReference>
<dbReference type="PANTHER" id="PTHR30176:SF3">
    <property type="entry name" value="FERREDOXIN-TYPE PROTEIN NAPH"/>
    <property type="match status" value="1"/>
</dbReference>
<feature type="transmembrane region" description="Helical" evidence="7">
    <location>
        <begin position="35"/>
        <end position="53"/>
    </location>
</feature>
<dbReference type="InterPro" id="IPR032879">
    <property type="entry name" value="FixG_C"/>
</dbReference>
<protein>
    <submittedName>
        <fullName evidence="9">Cytochrome c oxidase accessory protein CcoG</fullName>
    </submittedName>
</protein>
<feature type="domain" description="4Fe-4S ferredoxin-type" evidence="8">
    <location>
        <begin position="252"/>
        <end position="280"/>
    </location>
</feature>
<keyword evidence="2" id="KW-0004">4Fe-4S</keyword>
<evidence type="ECO:0000256" key="4">
    <source>
        <dbReference type="ARBA" id="ARBA00022982"/>
    </source>
</evidence>
<gene>
    <name evidence="9" type="primary">ccoG</name>
    <name evidence="9" type="ORF">PQ465_15755</name>
</gene>
<dbReference type="SUPFAM" id="SSF54862">
    <property type="entry name" value="4Fe-4S ferredoxins"/>
    <property type="match status" value="1"/>
</dbReference>
<dbReference type="EMBL" id="CP117880">
    <property type="protein sequence ID" value="WDF67752.1"/>
    <property type="molecule type" value="Genomic_DNA"/>
</dbReference>
<evidence type="ECO:0000256" key="1">
    <source>
        <dbReference type="ARBA" id="ARBA00022448"/>
    </source>
</evidence>
<dbReference type="InterPro" id="IPR014116">
    <property type="entry name" value="Cyt_c_oxidase_cbb3_FixG"/>
</dbReference>
<accession>A0ABY7WGV0</accession>
<evidence type="ECO:0000256" key="6">
    <source>
        <dbReference type="ARBA" id="ARBA00023014"/>
    </source>
</evidence>
<keyword evidence="3" id="KW-0479">Metal-binding</keyword>
<dbReference type="InterPro" id="IPR051684">
    <property type="entry name" value="Electron_Trans/Redox"/>
</dbReference>
<dbReference type="Pfam" id="PF13746">
    <property type="entry name" value="Fer4_18"/>
    <property type="match status" value="1"/>
</dbReference>
<dbReference type="PANTHER" id="PTHR30176">
    <property type="entry name" value="FERREDOXIN-TYPE PROTEIN NAPH"/>
    <property type="match status" value="1"/>
</dbReference>
<keyword evidence="10" id="KW-1185">Reference proteome</keyword>
<feature type="transmembrane region" description="Helical" evidence="7">
    <location>
        <begin position="82"/>
        <end position="103"/>
    </location>
</feature>
<feature type="transmembrane region" description="Helical" evidence="7">
    <location>
        <begin position="191"/>
        <end position="209"/>
    </location>
</feature>
<name>A0ABY7WGV0_9SPHI</name>
<keyword evidence="1" id="KW-0813">Transport</keyword>
<reference evidence="9 10" key="1">
    <citation type="submission" date="2023-02" db="EMBL/GenBank/DDBJ databases">
        <title>Genome sequence of Sphingobacterium sp. KACC 22765.</title>
        <authorList>
            <person name="Kim S."/>
            <person name="Heo J."/>
            <person name="Kwon S.-W."/>
        </authorList>
    </citation>
    <scope>NUCLEOTIDE SEQUENCE [LARGE SCALE GENOMIC DNA]</scope>
    <source>
        <strain evidence="9 10">KACC 22765</strain>
    </source>
</reference>
<dbReference type="InterPro" id="IPR017900">
    <property type="entry name" value="4Fe4S_Fe_S_CS"/>
</dbReference>
<dbReference type="RefSeq" id="WP_274266479.1">
    <property type="nucleotide sequence ID" value="NZ_CP117880.1"/>
</dbReference>
<keyword evidence="6" id="KW-0411">Iron-sulfur</keyword>
<evidence type="ECO:0000256" key="5">
    <source>
        <dbReference type="ARBA" id="ARBA00023004"/>
    </source>
</evidence>
<organism evidence="9 10">
    <name type="scientific">Sphingobacterium oryzagri</name>
    <dbReference type="NCBI Taxonomy" id="3025669"/>
    <lineage>
        <taxon>Bacteria</taxon>
        <taxon>Pseudomonadati</taxon>
        <taxon>Bacteroidota</taxon>
        <taxon>Sphingobacteriia</taxon>
        <taxon>Sphingobacteriales</taxon>
        <taxon>Sphingobacteriaceae</taxon>
        <taxon>Sphingobacterium</taxon>
    </lineage>
</organism>
<dbReference type="InterPro" id="IPR017896">
    <property type="entry name" value="4Fe4S_Fe-S-bd"/>
</dbReference>